<name>A0ABY5FWA3_9MICO</name>
<dbReference type="Pfam" id="PF02464">
    <property type="entry name" value="CinA"/>
    <property type="match status" value="1"/>
</dbReference>
<feature type="domain" description="CinA C-terminal" evidence="1">
    <location>
        <begin position="7"/>
        <end position="161"/>
    </location>
</feature>
<dbReference type="NCBIfam" id="TIGR00199">
    <property type="entry name" value="PncC_domain"/>
    <property type="match status" value="1"/>
</dbReference>
<dbReference type="InterPro" id="IPR008136">
    <property type="entry name" value="CinA_C"/>
</dbReference>
<keyword evidence="3" id="KW-1185">Reference proteome</keyword>
<protein>
    <submittedName>
        <fullName evidence="2">CinA family protein</fullName>
    </submittedName>
</protein>
<dbReference type="Proteomes" id="UP001060039">
    <property type="component" value="Chromosome"/>
</dbReference>
<proteinExistence type="predicted"/>
<evidence type="ECO:0000313" key="3">
    <source>
        <dbReference type="Proteomes" id="UP001060039"/>
    </source>
</evidence>
<dbReference type="Gene3D" id="3.90.950.20">
    <property type="entry name" value="CinA-like"/>
    <property type="match status" value="1"/>
</dbReference>
<dbReference type="RefSeq" id="WP_255159203.1">
    <property type="nucleotide sequence ID" value="NZ_CP101497.1"/>
</dbReference>
<dbReference type="SUPFAM" id="SSF142433">
    <property type="entry name" value="CinA-like"/>
    <property type="match status" value="1"/>
</dbReference>
<reference evidence="2" key="1">
    <citation type="submission" date="2022-07" db="EMBL/GenBank/DDBJ databases">
        <title>Taxonomic analysis of Microcella humidisoli nov. sp., isolated from riverside soil.</title>
        <authorList>
            <person name="Molina K.M."/>
            <person name="Kim S.B."/>
        </authorList>
    </citation>
    <scope>NUCLEOTIDE SEQUENCE</scope>
    <source>
        <strain evidence="2">MMS21-STM10</strain>
    </source>
</reference>
<accession>A0ABY5FWA3</accession>
<dbReference type="EMBL" id="CP101497">
    <property type="protein sequence ID" value="UTT62061.1"/>
    <property type="molecule type" value="Genomic_DNA"/>
</dbReference>
<dbReference type="InterPro" id="IPR036653">
    <property type="entry name" value="CinA-like_C"/>
</dbReference>
<gene>
    <name evidence="2" type="ORF">NNL39_10345</name>
</gene>
<evidence type="ECO:0000259" key="1">
    <source>
        <dbReference type="Pfam" id="PF02464"/>
    </source>
</evidence>
<organism evidence="2 3">
    <name type="scientific">Microcella humidisoli</name>
    <dbReference type="NCBI Taxonomy" id="2963406"/>
    <lineage>
        <taxon>Bacteria</taxon>
        <taxon>Bacillati</taxon>
        <taxon>Actinomycetota</taxon>
        <taxon>Actinomycetes</taxon>
        <taxon>Micrococcales</taxon>
        <taxon>Microbacteriaceae</taxon>
        <taxon>Microcella</taxon>
    </lineage>
</organism>
<evidence type="ECO:0000313" key="2">
    <source>
        <dbReference type="EMBL" id="UTT62061.1"/>
    </source>
</evidence>
<sequence>MTAADRAAGLVDRLTTVGRSVAVAESLTGGAVVAALVGVPGASLVVRGGIVAYDTALKASLLGVPAGLLAQHGPVHPEVAAAMAEGVRGAAAVGGHPADFGVATTGVAGPDPQGAAPVGLVYVAVADAAGTTVREHRFAGGRAAIRAQACDAALDLLAEVLAERA</sequence>